<accession>A0A927MZS6</accession>
<sequence length="256" mass="28591">MTDDEVLSDRSDRPVLRIGATVRHPIQPWTPAVHALLNYLQEAGFPYSPRVVGIEDGTEILSYIEGYSGAEGWSSVADGKGLAAAARMMRAYHDTVALWRPERPPVWFNGVAGTGGPGEVVCHGDFAPWNIVWQGTQPVGLLDWEYASPGPPQRDVAYALECMAPFRTDADCVKALRYQGPPDRHRRIELFAEAYGLTSTDWLVDAVIANQLGAIETVRRLATEGYERQIAMVADRYPEQLEQHIRWIEQNRNLFG</sequence>
<dbReference type="SUPFAM" id="SSF56112">
    <property type="entry name" value="Protein kinase-like (PK-like)"/>
    <property type="match status" value="1"/>
</dbReference>
<organism evidence="2 3">
    <name type="scientific">Actinopolymorpha pittospori</name>
    <dbReference type="NCBI Taxonomy" id="648752"/>
    <lineage>
        <taxon>Bacteria</taxon>
        <taxon>Bacillati</taxon>
        <taxon>Actinomycetota</taxon>
        <taxon>Actinomycetes</taxon>
        <taxon>Propionibacteriales</taxon>
        <taxon>Actinopolymorphaceae</taxon>
        <taxon>Actinopolymorpha</taxon>
    </lineage>
</organism>
<dbReference type="Pfam" id="PF01636">
    <property type="entry name" value="APH"/>
    <property type="match status" value="1"/>
</dbReference>
<proteinExistence type="predicted"/>
<dbReference type="EMBL" id="JADBEM010000001">
    <property type="protein sequence ID" value="MBE1609981.1"/>
    <property type="molecule type" value="Genomic_DNA"/>
</dbReference>
<dbReference type="Proteomes" id="UP000638648">
    <property type="component" value="Unassembled WGS sequence"/>
</dbReference>
<keyword evidence="3" id="KW-1185">Reference proteome</keyword>
<dbReference type="InterPro" id="IPR002575">
    <property type="entry name" value="Aminoglycoside_PTrfase"/>
</dbReference>
<reference evidence="2" key="1">
    <citation type="submission" date="2020-10" db="EMBL/GenBank/DDBJ databases">
        <title>Sequencing the genomes of 1000 actinobacteria strains.</title>
        <authorList>
            <person name="Klenk H.-P."/>
        </authorList>
    </citation>
    <scope>NUCLEOTIDE SEQUENCE</scope>
    <source>
        <strain evidence="2">DSM 45354</strain>
    </source>
</reference>
<feature type="domain" description="Aminoglycoside phosphotransferase" evidence="1">
    <location>
        <begin position="118"/>
        <end position="172"/>
    </location>
</feature>
<dbReference type="InterPro" id="IPR011009">
    <property type="entry name" value="Kinase-like_dom_sf"/>
</dbReference>
<evidence type="ECO:0000313" key="3">
    <source>
        <dbReference type="Proteomes" id="UP000638648"/>
    </source>
</evidence>
<comment type="caution">
    <text evidence="2">The sequence shown here is derived from an EMBL/GenBank/DDBJ whole genome shotgun (WGS) entry which is preliminary data.</text>
</comment>
<evidence type="ECO:0000313" key="2">
    <source>
        <dbReference type="EMBL" id="MBE1609981.1"/>
    </source>
</evidence>
<dbReference type="RefSeq" id="WP_337918089.1">
    <property type="nucleotide sequence ID" value="NZ_BAABJL010000165.1"/>
</dbReference>
<gene>
    <name evidence="2" type="ORF">HEB94_006829</name>
</gene>
<evidence type="ECO:0000259" key="1">
    <source>
        <dbReference type="Pfam" id="PF01636"/>
    </source>
</evidence>
<protein>
    <recommendedName>
        <fullName evidence="1">Aminoglycoside phosphotransferase domain-containing protein</fullName>
    </recommendedName>
</protein>
<dbReference type="Gene3D" id="3.90.1200.10">
    <property type="match status" value="1"/>
</dbReference>
<name>A0A927MZS6_9ACTN</name>
<dbReference type="AlphaFoldDB" id="A0A927MZS6"/>